<dbReference type="EMBL" id="BMKK01000005">
    <property type="protein sequence ID" value="GGD62372.1"/>
    <property type="molecule type" value="Genomic_DNA"/>
</dbReference>
<feature type="region of interest" description="Disordered" evidence="1">
    <location>
        <begin position="1"/>
        <end position="20"/>
    </location>
</feature>
<keyword evidence="3" id="KW-1185">Reference proteome</keyword>
<accession>A0A916YVJ9</accession>
<comment type="caution">
    <text evidence="2">The sequence shown here is derived from an EMBL/GenBank/DDBJ whole genome shotgun (WGS) entry which is preliminary data.</text>
</comment>
<dbReference type="Proteomes" id="UP000609064">
    <property type="component" value="Unassembled WGS sequence"/>
</dbReference>
<gene>
    <name evidence="2" type="ORF">GCM10011514_28080</name>
</gene>
<sequence length="106" mass="12008">MSVSSGSAPKGAGARKSSVRNSKVGINKGCRAIERKLASRVFKENQFFVQSYQKEGSAQSEAFLKNFSIHELKIKARRYSDANKNNRYKSWILFQNLTSLHPVLRK</sequence>
<organism evidence="2 3">
    <name type="scientific">Emticicia aquatilis</name>
    <dbReference type="NCBI Taxonomy" id="1537369"/>
    <lineage>
        <taxon>Bacteria</taxon>
        <taxon>Pseudomonadati</taxon>
        <taxon>Bacteroidota</taxon>
        <taxon>Cytophagia</taxon>
        <taxon>Cytophagales</taxon>
        <taxon>Leadbetterellaceae</taxon>
        <taxon>Emticicia</taxon>
    </lineage>
</organism>
<evidence type="ECO:0000256" key="1">
    <source>
        <dbReference type="SAM" id="MobiDB-lite"/>
    </source>
</evidence>
<evidence type="ECO:0000313" key="3">
    <source>
        <dbReference type="Proteomes" id="UP000609064"/>
    </source>
</evidence>
<proteinExistence type="predicted"/>
<name>A0A916YVJ9_9BACT</name>
<protein>
    <submittedName>
        <fullName evidence="2">Uncharacterized protein</fullName>
    </submittedName>
</protein>
<reference evidence="2" key="1">
    <citation type="journal article" date="2014" name="Int. J. Syst. Evol. Microbiol.">
        <title>Complete genome sequence of Corynebacterium casei LMG S-19264T (=DSM 44701T), isolated from a smear-ripened cheese.</title>
        <authorList>
            <consortium name="US DOE Joint Genome Institute (JGI-PGF)"/>
            <person name="Walter F."/>
            <person name="Albersmeier A."/>
            <person name="Kalinowski J."/>
            <person name="Ruckert C."/>
        </authorList>
    </citation>
    <scope>NUCLEOTIDE SEQUENCE</scope>
    <source>
        <strain evidence="2">CGMCC 1.15958</strain>
    </source>
</reference>
<reference evidence="2" key="2">
    <citation type="submission" date="2020-09" db="EMBL/GenBank/DDBJ databases">
        <authorList>
            <person name="Sun Q."/>
            <person name="Zhou Y."/>
        </authorList>
    </citation>
    <scope>NUCLEOTIDE SEQUENCE</scope>
    <source>
        <strain evidence="2">CGMCC 1.15958</strain>
    </source>
</reference>
<dbReference type="AlphaFoldDB" id="A0A916YVJ9"/>
<evidence type="ECO:0000313" key="2">
    <source>
        <dbReference type="EMBL" id="GGD62372.1"/>
    </source>
</evidence>